<dbReference type="PANTHER" id="PTHR47990">
    <property type="entry name" value="2-OXOGLUTARATE (2OG) AND FE(II)-DEPENDENT OXYGENASE SUPERFAMILY PROTEIN-RELATED"/>
    <property type="match status" value="1"/>
</dbReference>
<evidence type="ECO:0000256" key="1">
    <source>
        <dbReference type="RuleBase" id="RU003682"/>
    </source>
</evidence>
<evidence type="ECO:0000259" key="2">
    <source>
        <dbReference type="PROSITE" id="PS51471"/>
    </source>
</evidence>
<reference evidence="3" key="1">
    <citation type="submission" date="2013-12" db="EMBL/GenBank/DDBJ databases">
        <authorList>
            <person name="Genoscope - CEA"/>
        </authorList>
    </citation>
    <scope>NUCLEOTIDE SEQUENCE</scope>
    <source>
        <strain evidence="3">CBS 1993</strain>
    </source>
</reference>
<evidence type="ECO:0000313" key="4">
    <source>
        <dbReference type="Proteomes" id="UP000019384"/>
    </source>
</evidence>
<keyword evidence="1" id="KW-0560">Oxidoreductase</keyword>
<proteinExistence type="inferred from homology"/>
<accession>W6MIT1</accession>
<dbReference type="GO" id="GO:0016491">
    <property type="term" value="F:oxidoreductase activity"/>
    <property type="evidence" value="ECO:0007669"/>
    <property type="project" value="UniProtKB-KW"/>
</dbReference>
<dbReference type="InterPro" id="IPR044861">
    <property type="entry name" value="IPNS-like_FE2OG_OXY"/>
</dbReference>
<organism evidence="3 4">
    <name type="scientific">Kuraishia capsulata CBS 1993</name>
    <dbReference type="NCBI Taxonomy" id="1382522"/>
    <lineage>
        <taxon>Eukaryota</taxon>
        <taxon>Fungi</taxon>
        <taxon>Dikarya</taxon>
        <taxon>Ascomycota</taxon>
        <taxon>Saccharomycotina</taxon>
        <taxon>Pichiomycetes</taxon>
        <taxon>Pichiales</taxon>
        <taxon>Pichiaceae</taxon>
        <taxon>Kuraishia</taxon>
    </lineage>
</organism>
<dbReference type="InterPro" id="IPR050231">
    <property type="entry name" value="Iron_ascorbate_oxido_reductase"/>
</dbReference>
<dbReference type="GO" id="GO:0044283">
    <property type="term" value="P:small molecule biosynthetic process"/>
    <property type="evidence" value="ECO:0007669"/>
    <property type="project" value="UniProtKB-ARBA"/>
</dbReference>
<feature type="domain" description="Fe2OG dioxygenase" evidence="2">
    <location>
        <begin position="134"/>
        <end position="329"/>
    </location>
</feature>
<dbReference type="GeneID" id="34519797"/>
<dbReference type="RefSeq" id="XP_022458409.1">
    <property type="nucleotide sequence ID" value="XM_022602623.1"/>
</dbReference>
<dbReference type="InterPro" id="IPR026992">
    <property type="entry name" value="DIOX_N"/>
</dbReference>
<dbReference type="GO" id="GO:0046872">
    <property type="term" value="F:metal ion binding"/>
    <property type="evidence" value="ECO:0007669"/>
    <property type="project" value="UniProtKB-KW"/>
</dbReference>
<dbReference type="HOGENOM" id="CLU_010119_10_0_1"/>
<dbReference type="PROSITE" id="PS51471">
    <property type="entry name" value="FE2OG_OXY"/>
    <property type="match status" value="1"/>
</dbReference>
<dbReference type="Pfam" id="PF03171">
    <property type="entry name" value="2OG-FeII_Oxy"/>
    <property type="match status" value="1"/>
</dbReference>
<dbReference type="STRING" id="1382522.W6MIT1"/>
<dbReference type="SUPFAM" id="SSF51197">
    <property type="entry name" value="Clavaminate synthase-like"/>
    <property type="match status" value="1"/>
</dbReference>
<reference evidence="3" key="2">
    <citation type="submission" date="2014-02" db="EMBL/GenBank/DDBJ databases">
        <title>Complete DNA sequence of /Kuraishia capsulata/ illustrates novel genomic features among budding yeasts (/Saccharomycotina/).</title>
        <authorList>
            <person name="Morales L."/>
            <person name="Noel B."/>
            <person name="Porcel B."/>
            <person name="Marcet-Houben M."/>
            <person name="Hullo M-F."/>
            <person name="Sacerdot C."/>
            <person name="Tekaia F."/>
            <person name="Leh-Louis V."/>
            <person name="Despons L."/>
            <person name="Khanna V."/>
            <person name="Aury J-M."/>
            <person name="Barbe V."/>
            <person name="Couloux A."/>
            <person name="Labadie K."/>
            <person name="Pelletier E."/>
            <person name="Souciet J-L."/>
            <person name="Boekhout T."/>
            <person name="Gabaldon T."/>
            <person name="Wincker P."/>
            <person name="Dujon B."/>
        </authorList>
    </citation>
    <scope>NUCLEOTIDE SEQUENCE</scope>
    <source>
        <strain evidence="3">CBS 1993</strain>
    </source>
</reference>
<dbReference type="EMBL" id="HG793127">
    <property type="protein sequence ID" value="CDK26404.1"/>
    <property type="molecule type" value="Genomic_DNA"/>
</dbReference>
<keyword evidence="1" id="KW-0479">Metal-binding</keyword>
<dbReference type="Pfam" id="PF14226">
    <property type="entry name" value="DIOX_N"/>
    <property type="match status" value="1"/>
</dbReference>
<dbReference type="InterPro" id="IPR027443">
    <property type="entry name" value="IPNS-like_sf"/>
</dbReference>
<dbReference type="InterPro" id="IPR005123">
    <property type="entry name" value="Oxoglu/Fe-dep_dioxygenase_dom"/>
</dbReference>
<gene>
    <name evidence="3" type="ORF">KUCA_T00002376001</name>
</gene>
<keyword evidence="1" id="KW-0408">Iron</keyword>
<keyword evidence="4" id="KW-1185">Reference proteome</keyword>
<comment type="similarity">
    <text evidence="1">Belongs to the iron/ascorbate-dependent oxidoreductase family.</text>
</comment>
<dbReference type="Gene3D" id="2.60.120.330">
    <property type="entry name" value="B-lactam Antibiotic, Isopenicillin N Synthase, Chain"/>
    <property type="match status" value="1"/>
</dbReference>
<dbReference type="AlphaFoldDB" id="W6MIT1"/>
<protein>
    <recommendedName>
        <fullName evidence="2">Fe2OG dioxygenase domain-containing protein</fullName>
    </recommendedName>
</protein>
<dbReference type="OrthoDB" id="406156at2759"/>
<dbReference type="Proteomes" id="UP000019384">
    <property type="component" value="Unassembled WGS sequence"/>
</dbReference>
<evidence type="ECO:0000313" key="3">
    <source>
        <dbReference type="EMBL" id="CDK26404.1"/>
    </source>
</evidence>
<name>W6MIT1_9ASCO</name>
<sequence length="405" mass="46768">MSTLEIDQKYNVRPFVDVHETKLKNEIPIVRLDAVDLSQYVSGPEGYASRVELAKVLEASITTYGFFNLVNFGYDLEKIEHLRAVAQSLLQLPSEEKGKYLASTWRKEDEPPIDENFLGGERGQGFKPKGYWPISEGVRDSITHYNFKHLLQEDYFLSHLDQHPELVRAHAHEILAWYQFIHNDILLKISNLCDIILGLQEGTIWERVFKSDSQDEKKSAGGHARFMLYEPYDDENSLKSNQTWLRGHSDISGFSFITSQPMLTLQIKDYFDGEWKYVDHRPGSLIVNIGDAMEFISGGYFKACLHRVVEPPQDQKRHDRIVLIYFCNPKDGTPLNPDFYESSKLKSLGYSKADKLKNWEDITFADWNTAKGQTLGRKNVGERNQIIVYGRNLERWHHFEAAAVN</sequence>